<gene>
    <name evidence="1" type="ORF">H0A36_26095</name>
</gene>
<dbReference type="RefSeq" id="WP_180571480.1">
    <property type="nucleotide sequence ID" value="NZ_JACCKB010000092.1"/>
</dbReference>
<name>A0A853I848_9GAMM</name>
<dbReference type="Gene3D" id="3.40.1410.10">
    <property type="entry name" value="Chorismate lyase-like"/>
    <property type="match status" value="1"/>
</dbReference>
<dbReference type="Pfam" id="PF01947">
    <property type="entry name" value="Rv2949c-like"/>
    <property type="match status" value="1"/>
</dbReference>
<dbReference type="InterPro" id="IPR002800">
    <property type="entry name" value="Rv2949c-like"/>
</dbReference>
<dbReference type="EMBL" id="JACCKB010000092">
    <property type="protein sequence ID" value="NYZ69493.1"/>
    <property type="molecule type" value="Genomic_DNA"/>
</dbReference>
<dbReference type="InterPro" id="IPR028978">
    <property type="entry name" value="Chorismate_lyase_/UTRA_dom_sf"/>
</dbReference>
<dbReference type="SUPFAM" id="SSF64288">
    <property type="entry name" value="Chorismate lyase-like"/>
    <property type="match status" value="1"/>
</dbReference>
<keyword evidence="2" id="KW-1185">Reference proteome</keyword>
<evidence type="ECO:0000313" key="1">
    <source>
        <dbReference type="EMBL" id="NYZ69493.1"/>
    </source>
</evidence>
<dbReference type="AlphaFoldDB" id="A0A853I848"/>
<comment type="caution">
    <text evidence="1">The sequence shown here is derived from an EMBL/GenBank/DDBJ whole genome shotgun (WGS) entry which is preliminary data.</text>
</comment>
<organism evidence="1 2">
    <name type="scientific">Spartinivicinus marinus</name>
    <dbReference type="NCBI Taxonomy" id="2994442"/>
    <lineage>
        <taxon>Bacteria</taxon>
        <taxon>Pseudomonadati</taxon>
        <taxon>Pseudomonadota</taxon>
        <taxon>Gammaproteobacteria</taxon>
        <taxon>Oceanospirillales</taxon>
        <taxon>Zooshikellaceae</taxon>
        <taxon>Spartinivicinus</taxon>
    </lineage>
</organism>
<proteinExistence type="predicted"/>
<accession>A0A853I848</accession>
<evidence type="ECO:0000313" key="2">
    <source>
        <dbReference type="Proteomes" id="UP000569732"/>
    </source>
</evidence>
<sequence>MDKIIANPSLSLFQKILLTTDGSITELLSLYTNQSIQAKVIFQSIEKGKLPGDSSSQSKDSTLLNREVMLTDSSKNYIFAESSFLINKLSKTMKHKLLHTETPIGLLWKEERLEIFKEVIDIRLEKCETTASHFGLEPNTEILSRTYQLYNSKELFGVITEKFPTIIF</sequence>
<dbReference type="Proteomes" id="UP000569732">
    <property type="component" value="Unassembled WGS sequence"/>
</dbReference>
<protein>
    <submittedName>
        <fullName evidence="1">DUF98 domain-containing protein</fullName>
    </submittedName>
</protein>
<reference evidence="1 2" key="1">
    <citation type="submission" date="2020-07" db="EMBL/GenBank/DDBJ databases">
        <title>Endozoicomonas sp. nov., isolated from sediment.</title>
        <authorList>
            <person name="Gu T."/>
        </authorList>
    </citation>
    <scope>NUCLEOTIDE SEQUENCE [LARGE SCALE GENOMIC DNA]</scope>
    <source>
        <strain evidence="1 2">SM1973</strain>
    </source>
</reference>